<reference evidence="1" key="1">
    <citation type="journal article" date="2014" name="Int. J. Syst. Evol. Microbiol.">
        <title>Complete genome sequence of Corynebacterium casei LMG S-19264T (=DSM 44701T), isolated from a smear-ripened cheese.</title>
        <authorList>
            <consortium name="US DOE Joint Genome Institute (JGI-PGF)"/>
            <person name="Walter F."/>
            <person name="Albersmeier A."/>
            <person name="Kalinowski J."/>
            <person name="Ruckert C."/>
        </authorList>
    </citation>
    <scope>NUCLEOTIDE SEQUENCE</scope>
    <source>
        <strain evidence="1">CGMCC 1.15290</strain>
    </source>
</reference>
<organism evidence="1 2">
    <name type="scientific">Filimonas zeae</name>
    <dbReference type="NCBI Taxonomy" id="1737353"/>
    <lineage>
        <taxon>Bacteria</taxon>
        <taxon>Pseudomonadati</taxon>
        <taxon>Bacteroidota</taxon>
        <taxon>Chitinophagia</taxon>
        <taxon>Chitinophagales</taxon>
        <taxon>Chitinophagaceae</taxon>
        <taxon>Filimonas</taxon>
    </lineage>
</organism>
<sequence>MEVAKRIRGNSTEEIWQQLQDDFSTLTTLSDYAVLIEQENRNIELTMGVHLGGSEEGGYEYTTITAPLHPGHDFFFTIYPQDVFTEIGKLLGMQDIKTGYPEFDSQVIVKTNDALKFKKVFSSRDTRKVFESLSGYSLKITTEKGKGSQLELKVQRALTDISELKRVYKAFYQILSLCAYITT</sequence>
<dbReference type="EMBL" id="BMIB01000002">
    <property type="protein sequence ID" value="GGH67390.1"/>
    <property type="molecule type" value="Genomic_DNA"/>
</dbReference>
<accession>A0A917IYB0</accession>
<comment type="caution">
    <text evidence="1">The sequence shown here is derived from an EMBL/GenBank/DDBJ whole genome shotgun (WGS) entry which is preliminary data.</text>
</comment>
<keyword evidence="2" id="KW-1185">Reference proteome</keyword>
<evidence type="ECO:0000313" key="1">
    <source>
        <dbReference type="EMBL" id="GGH67390.1"/>
    </source>
</evidence>
<protein>
    <submittedName>
        <fullName evidence="1">Uncharacterized protein</fullName>
    </submittedName>
</protein>
<proteinExistence type="predicted"/>
<name>A0A917IYB0_9BACT</name>
<dbReference type="RefSeq" id="WP_188952132.1">
    <property type="nucleotide sequence ID" value="NZ_BMIB01000002.1"/>
</dbReference>
<reference evidence="1" key="2">
    <citation type="submission" date="2020-09" db="EMBL/GenBank/DDBJ databases">
        <authorList>
            <person name="Sun Q."/>
            <person name="Zhou Y."/>
        </authorList>
    </citation>
    <scope>NUCLEOTIDE SEQUENCE</scope>
    <source>
        <strain evidence="1">CGMCC 1.15290</strain>
    </source>
</reference>
<gene>
    <name evidence="1" type="ORF">GCM10011379_22620</name>
</gene>
<dbReference type="Proteomes" id="UP000627292">
    <property type="component" value="Unassembled WGS sequence"/>
</dbReference>
<evidence type="ECO:0000313" key="2">
    <source>
        <dbReference type="Proteomes" id="UP000627292"/>
    </source>
</evidence>
<dbReference type="AlphaFoldDB" id="A0A917IYB0"/>